<proteinExistence type="predicted"/>
<protein>
    <submittedName>
        <fullName evidence="1">Uncharacterized protein</fullName>
    </submittedName>
</protein>
<name>A0ACC2GUD9_DALPE</name>
<dbReference type="Proteomes" id="UP001157502">
    <property type="component" value="Chromosome 9"/>
</dbReference>
<organism evidence="1 2">
    <name type="scientific">Dallia pectoralis</name>
    <name type="common">Alaska blackfish</name>
    <dbReference type="NCBI Taxonomy" id="75939"/>
    <lineage>
        <taxon>Eukaryota</taxon>
        <taxon>Metazoa</taxon>
        <taxon>Chordata</taxon>
        <taxon>Craniata</taxon>
        <taxon>Vertebrata</taxon>
        <taxon>Euteleostomi</taxon>
        <taxon>Actinopterygii</taxon>
        <taxon>Neopterygii</taxon>
        <taxon>Teleostei</taxon>
        <taxon>Protacanthopterygii</taxon>
        <taxon>Esociformes</taxon>
        <taxon>Umbridae</taxon>
        <taxon>Dallia</taxon>
    </lineage>
</organism>
<comment type="caution">
    <text evidence="1">The sequence shown here is derived from an EMBL/GenBank/DDBJ whole genome shotgun (WGS) entry which is preliminary data.</text>
</comment>
<sequence length="188" mass="21016">MVYKPSINLIAKDTEEIALQRDINTHDNTKSRACWHIPANVEMYNESAGRGHSPTQTRVLLNDRARYEAASPRDSQGYRSVSGYQTIASLPIRPELRHCGQLHPGQVHQKATALVQPPRGRTDRGTLFLNAKQTDGSSHSRPWQSRVLRVVIGGLGFKAEGEIMMASAFSWVDEGDIVQRAQRLKCIN</sequence>
<keyword evidence="2" id="KW-1185">Reference proteome</keyword>
<accession>A0ACC2GUD9</accession>
<evidence type="ECO:0000313" key="2">
    <source>
        <dbReference type="Proteomes" id="UP001157502"/>
    </source>
</evidence>
<gene>
    <name evidence="1" type="ORF">DPEC_G00113910</name>
</gene>
<dbReference type="EMBL" id="CM055736">
    <property type="protein sequence ID" value="KAJ8007085.1"/>
    <property type="molecule type" value="Genomic_DNA"/>
</dbReference>
<reference evidence="1" key="1">
    <citation type="submission" date="2021-05" db="EMBL/GenBank/DDBJ databases">
        <authorList>
            <person name="Pan Q."/>
            <person name="Jouanno E."/>
            <person name="Zahm M."/>
            <person name="Klopp C."/>
            <person name="Cabau C."/>
            <person name="Louis A."/>
            <person name="Berthelot C."/>
            <person name="Parey E."/>
            <person name="Roest Crollius H."/>
            <person name="Montfort J."/>
            <person name="Robinson-Rechavi M."/>
            <person name="Bouchez O."/>
            <person name="Lampietro C."/>
            <person name="Lopez Roques C."/>
            <person name="Donnadieu C."/>
            <person name="Postlethwait J."/>
            <person name="Bobe J."/>
            <person name="Dillon D."/>
            <person name="Chandos A."/>
            <person name="von Hippel F."/>
            <person name="Guiguen Y."/>
        </authorList>
    </citation>
    <scope>NUCLEOTIDE SEQUENCE</scope>
    <source>
        <strain evidence="1">YG-Jan2019</strain>
    </source>
</reference>
<evidence type="ECO:0000313" key="1">
    <source>
        <dbReference type="EMBL" id="KAJ8007085.1"/>
    </source>
</evidence>